<dbReference type="STRING" id="542762.A0A4S4EDL8"/>
<name>A0A4S4EDL8_CAMSN</name>
<dbReference type="AlphaFoldDB" id="A0A4S4EDL8"/>
<dbReference type="GO" id="GO:0000178">
    <property type="term" value="C:exosome (RNase complex)"/>
    <property type="evidence" value="ECO:0007669"/>
    <property type="project" value="TreeGrafter"/>
</dbReference>
<dbReference type="InterPro" id="IPR011990">
    <property type="entry name" value="TPR-like_helical_dom_sf"/>
</dbReference>
<dbReference type="GO" id="GO:0005634">
    <property type="term" value="C:nucleus"/>
    <property type="evidence" value="ECO:0007669"/>
    <property type="project" value="TreeGrafter"/>
</dbReference>
<reference evidence="1 2" key="1">
    <citation type="journal article" date="2018" name="Proc. Natl. Acad. Sci. U.S.A.">
        <title>Draft genome sequence of Camellia sinensis var. sinensis provides insights into the evolution of the tea genome and tea quality.</title>
        <authorList>
            <person name="Wei C."/>
            <person name="Yang H."/>
            <person name="Wang S."/>
            <person name="Zhao J."/>
            <person name="Liu C."/>
            <person name="Gao L."/>
            <person name="Xia E."/>
            <person name="Lu Y."/>
            <person name="Tai Y."/>
            <person name="She G."/>
            <person name="Sun J."/>
            <person name="Cao H."/>
            <person name="Tong W."/>
            <person name="Gao Q."/>
            <person name="Li Y."/>
            <person name="Deng W."/>
            <person name="Jiang X."/>
            <person name="Wang W."/>
            <person name="Chen Q."/>
            <person name="Zhang S."/>
            <person name="Li H."/>
            <person name="Wu J."/>
            <person name="Wang P."/>
            <person name="Li P."/>
            <person name="Shi C."/>
            <person name="Zheng F."/>
            <person name="Jian J."/>
            <person name="Huang B."/>
            <person name="Shan D."/>
            <person name="Shi M."/>
            <person name="Fang C."/>
            <person name="Yue Y."/>
            <person name="Li F."/>
            <person name="Li D."/>
            <person name="Wei S."/>
            <person name="Han B."/>
            <person name="Jiang C."/>
            <person name="Yin Y."/>
            <person name="Xia T."/>
            <person name="Zhang Z."/>
            <person name="Bennetzen J.L."/>
            <person name="Zhao S."/>
            <person name="Wan X."/>
        </authorList>
    </citation>
    <scope>NUCLEOTIDE SEQUENCE [LARGE SCALE GENOMIC DNA]</scope>
    <source>
        <strain evidence="2">cv. Shuchazao</strain>
        <tissue evidence="1">Leaf</tissue>
    </source>
</reference>
<evidence type="ECO:0000313" key="1">
    <source>
        <dbReference type="EMBL" id="THG13836.1"/>
    </source>
</evidence>
<comment type="caution">
    <text evidence="1">The sequence shown here is derived from an EMBL/GenBank/DDBJ whole genome shotgun (WGS) entry which is preliminary data.</text>
</comment>
<dbReference type="PANTHER" id="PTHR21563:SF3">
    <property type="entry name" value="ZINC FINGER C3H1 DOMAIN-CONTAINING PROTEIN"/>
    <property type="match status" value="1"/>
</dbReference>
<dbReference type="Proteomes" id="UP000306102">
    <property type="component" value="Unassembled WGS sequence"/>
</dbReference>
<sequence>MTTQRYGLKRWLIQILEVAPTISQLDQRFTDNDQTLEMALLNLKRKGRIEALKVLFRALEANPSSAVLWVVYLHIYYSNEKSIGKDDLFCFGVELNKGSYELWLMYINSRIQLDQRFTDNDQTLEMALLNLKRKGRIEALKVLFRALEANPSSAVLWVVYLHIYYSNEKSIGKDDLFCFGVELNKGSYELWLIDAVHASACILDLFLQLVNCLCISGNVGKAMEKIYGIFPSTKDSDEPHSQLLSDILPCLTLYDKCIFWLYCVYYIVYKKLPDAILQYIKKPIVQQAVSNIWSLVSSDFSLVNLVLEVWHGPSLLSQTFSKLNNLVDLVEAVIGIIPLNYQLAMYIYKLLSKRSDLVDVTYFWFTNSVPLVRKRHGRAFDSGHNRLPPSSSDIATHLAIVFSHCNSILSFEAALVRNQS</sequence>
<accession>A0A4S4EDL8</accession>
<dbReference type="Gene3D" id="1.25.40.10">
    <property type="entry name" value="Tetratricopeptide repeat domain"/>
    <property type="match status" value="1"/>
</dbReference>
<proteinExistence type="predicted"/>
<gene>
    <name evidence="1" type="ORF">TEA_014314</name>
</gene>
<dbReference type="EMBL" id="SDRB02005670">
    <property type="protein sequence ID" value="THG13836.1"/>
    <property type="molecule type" value="Genomic_DNA"/>
</dbReference>
<evidence type="ECO:0000313" key="2">
    <source>
        <dbReference type="Proteomes" id="UP000306102"/>
    </source>
</evidence>
<dbReference type="PANTHER" id="PTHR21563">
    <property type="entry name" value="ZINC FINGER C3H1 DOMAIN-CONTAINING PROTEIN"/>
    <property type="match status" value="1"/>
</dbReference>
<organism evidence="1 2">
    <name type="scientific">Camellia sinensis var. sinensis</name>
    <name type="common">China tea</name>
    <dbReference type="NCBI Taxonomy" id="542762"/>
    <lineage>
        <taxon>Eukaryota</taxon>
        <taxon>Viridiplantae</taxon>
        <taxon>Streptophyta</taxon>
        <taxon>Embryophyta</taxon>
        <taxon>Tracheophyta</taxon>
        <taxon>Spermatophyta</taxon>
        <taxon>Magnoliopsida</taxon>
        <taxon>eudicotyledons</taxon>
        <taxon>Gunneridae</taxon>
        <taxon>Pentapetalae</taxon>
        <taxon>asterids</taxon>
        <taxon>Ericales</taxon>
        <taxon>Theaceae</taxon>
        <taxon>Camellia</taxon>
    </lineage>
</organism>
<keyword evidence="2" id="KW-1185">Reference proteome</keyword>
<protein>
    <submittedName>
        <fullName evidence="1">Uncharacterized protein</fullName>
    </submittedName>
</protein>
<dbReference type="InterPro" id="IPR039278">
    <property type="entry name" value="Red1"/>
</dbReference>